<dbReference type="Gene3D" id="3.40.50.12230">
    <property type="match status" value="1"/>
</dbReference>
<dbReference type="InterPro" id="IPR001555">
    <property type="entry name" value="GART_AS"/>
</dbReference>
<evidence type="ECO:0000256" key="2">
    <source>
        <dbReference type="ARBA" id="ARBA00012261"/>
    </source>
</evidence>
<comment type="similarity">
    <text evidence="1 5">Belongs to the Fmt family.</text>
</comment>
<dbReference type="EMBL" id="JAERRA010000001">
    <property type="protein sequence ID" value="MBL0718350.1"/>
    <property type="molecule type" value="Genomic_DNA"/>
</dbReference>
<evidence type="ECO:0000313" key="8">
    <source>
        <dbReference type="EMBL" id="MBL0718350.1"/>
    </source>
</evidence>
<dbReference type="InterPro" id="IPR002376">
    <property type="entry name" value="Formyl_transf_N"/>
</dbReference>
<dbReference type="SUPFAM" id="SSF50486">
    <property type="entry name" value="FMT C-terminal domain-like"/>
    <property type="match status" value="1"/>
</dbReference>
<comment type="function">
    <text evidence="5">Attaches a formyl group to the free amino group of methionyl-tRNA(fMet). The formyl group appears to play a dual role in the initiator identity of N-formylmethionyl-tRNA by promoting its recognition by IF2 and preventing the misappropriation of this tRNA by the elongation apparatus.</text>
</comment>
<dbReference type="SUPFAM" id="SSF53328">
    <property type="entry name" value="Formyltransferase"/>
    <property type="match status" value="1"/>
</dbReference>
<evidence type="ECO:0000256" key="1">
    <source>
        <dbReference type="ARBA" id="ARBA00010699"/>
    </source>
</evidence>
<accession>A0A9X1BMM6</accession>
<dbReference type="RefSeq" id="WP_201822919.1">
    <property type="nucleotide sequence ID" value="NZ_JAERRA010000001.1"/>
</dbReference>
<dbReference type="NCBIfam" id="TIGR00460">
    <property type="entry name" value="fmt"/>
    <property type="match status" value="1"/>
</dbReference>
<feature type="domain" description="Formyl transferase N-terminal" evidence="6">
    <location>
        <begin position="1"/>
        <end position="187"/>
    </location>
</feature>
<gene>
    <name evidence="5" type="primary">fmt</name>
    <name evidence="8" type="ORF">JI742_00460</name>
</gene>
<dbReference type="GO" id="GO:0004479">
    <property type="term" value="F:methionyl-tRNA formyltransferase activity"/>
    <property type="evidence" value="ECO:0007669"/>
    <property type="project" value="UniProtKB-UniRule"/>
</dbReference>
<dbReference type="Pfam" id="PF02911">
    <property type="entry name" value="Formyl_trans_C"/>
    <property type="match status" value="1"/>
</dbReference>
<feature type="domain" description="Formyl transferase C-terminal" evidence="7">
    <location>
        <begin position="212"/>
        <end position="311"/>
    </location>
</feature>
<dbReference type="PROSITE" id="PS00373">
    <property type="entry name" value="GART"/>
    <property type="match status" value="1"/>
</dbReference>
<feature type="binding site" evidence="5">
    <location>
        <begin position="117"/>
        <end position="120"/>
    </location>
    <ligand>
        <name>(6S)-5,6,7,8-tetrahydrofolate</name>
        <dbReference type="ChEBI" id="CHEBI:57453"/>
    </ligand>
</feature>
<dbReference type="InterPro" id="IPR011034">
    <property type="entry name" value="Formyl_transferase-like_C_sf"/>
</dbReference>
<dbReference type="PANTHER" id="PTHR11138">
    <property type="entry name" value="METHIONYL-TRNA FORMYLTRANSFERASE"/>
    <property type="match status" value="1"/>
</dbReference>
<dbReference type="CDD" id="cd08704">
    <property type="entry name" value="Met_tRNA_FMT_C"/>
    <property type="match status" value="1"/>
</dbReference>
<evidence type="ECO:0000256" key="3">
    <source>
        <dbReference type="ARBA" id="ARBA00022679"/>
    </source>
</evidence>
<dbReference type="InterPro" id="IPR005793">
    <property type="entry name" value="Formyl_trans_C"/>
</dbReference>
<evidence type="ECO:0000259" key="6">
    <source>
        <dbReference type="Pfam" id="PF00551"/>
    </source>
</evidence>
<dbReference type="AlphaFoldDB" id="A0A9X1BMM6"/>
<evidence type="ECO:0000256" key="4">
    <source>
        <dbReference type="ARBA" id="ARBA00022917"/>
    </source>
</evidence>
<organism evidence="8 9">
    <name type="scientific">Aquariibacter lacus</name>
    <dbReference type="NCBI Taxonomy" id="2801332"/>
    <lineage>
        <taxon>Bacteria</taxon>
        <taxon>Pseudomonadati</taxon>
        <taxon>Pseudomonadota</taxon>
        <taxon>Betaproteobacteria</taxon>
        <taxon>Burkholderiales</taxon>
        <taxon>Sphaerotilaceae</taxon>
        <taxon>Aquariibacter</taxon>
    </lineage>
</organism>
<evidence type="ECO:0000313" key="9">
    <source>
        <dbReference type="Proteomes" id="UP000643207"/>
    </source>
</evidence>
<reference evidence="8 9" key="1">
    <citation type="submission" date="2021-01" db="EMBL/GenBank/DDBJ databases">
        <title>Piscinibacter sp. Jin2 Genome sequencing and assembly.</title>
        <authorList>
            <person name="Kim I."/>
        </authorList>
    </citation>
    <scope>NUCLEOTIDE SEQUENCE [LARGE SCALE GENOMIC DNA]</scope>
    <source>
        <strain evidence="8 9">Jin2</strain>
    </source>
</reference>
<keyword evidence="9" id="KW-1185">Reference proteome</keyword>
<dbReference type="PANTHER" id="PTHR11138:SF5">
    <property type="entry name" value="METHIONYL-TRNA FORMYLTRANSFERASE, MITOCHONDRIAL"/>
    <property type="match status" value="1"/>
</dbReference>
<dbReference type="Pfam" id="PF00551">
    <property type="entry name" value="Formyl_trans_N"/>
    <property type="match status" value="1"/>
</dbReference>
<comment type="caution">
    <text evidence="8">The sequence shown here is derived from an EMBL/GenBank/DDBJ whole genome shotgun (WGS) entry which is preliminary data.</text>
</comment>
<dbReference type="HAMAP" id="MF_00182">
    <property type="entry name" value="Formyl_trans"/>
    <property type="match status" value="1"/>
</dbReference>
<dbReference type="GO" id="GO:0005829">
    <property type="term" value="C:cytosol"/>
    <property type="evidence" value="ECO:0007669"/>
    <property type="project" value="TreeGrafter"/>
</dbReference>
<comment type="catalytic activity">
    <reaction evidence="5">
        <text>L-methionyl-tRNA(fMet) + (6R)-10-formyltetrahydrofolate = N-formyl-L-methionyl-tRNA(fMet) + (6S)-5,6,7,8-tetrahydrofolate + H(+)</text>
        <dbReference type="Rhea" id="RHEA:24380"/>
        <dbReference type="Rhea" id="RHEA-COMP:9952"/>
        <dbReference type="Rhea" id="RHEA-COMP:9953"/>
        <dbReference type="ChEBI" id="CHEBI:15378"/>
        <dbReference type="ChEBI" id="CHEBI:57453"/>
        <dbReference type="ChEBI" id="CHEBI:78530"/>
        <dbReference type="ChEBI" id="CHEBI:78844"/>
        <dbReference type="ChEBI" id="CHEBI:195366"/>
        <dbReference type="EC" id="2.1.2.9"/>
    </reaction>
</comment>
<dbReference type="CDD" id="cd08646">
    <property type="entry name" value="FMT_core_Met-tRNA-FMT_N"/>
    <property type="match status" value="1"/>
</dbReference>
<proteinExistence type="inferred from homology"/>
<dbReference type="InterPro" id="IPR041711">
    <property type="entry name" value="Met-tRNA-FMT_N"/>
</dbReference>
<keyword evidence="4 5" id="KW-0648">Protein biosynthesis</keyword>
<evidence type="ECO:0000259" key="7">
    <source>
        <dbReference type="Pfam" id="PF02911"/>
    </source>
</evidence>
<sequence length="324" mass="34101">MRIAFAGTPVFAARALEALHAAGHTVALVLTQPDRPAGRGMKLQPSPVKQFALAQGLPLAQPQGLKLDGRFAAEAQAAQAALQAAEIELMVVAAYGLILPDWTLKLPPRGCLNIHASLLPRWRGAAPIHRAIEAGDAETGTTIMQMDAGLDTGDMLSVERLPIAPDENTAHLHDRLAAQGARLIVDTLARLDRGEPLPATPQPAEGACYAAKIDKAEATIDWSLPASTLARRVLAFDPAPGAHFTRTAADGRAETIKLWRARPVPGQGQPGEVLALDARAGVLHVACGEGALQIDELQRPGGKRLPARELLPALALQVGERLGG</sequence>
<keyword evidence="3 5" id="KW-0808">Transferase</keyword>
<dbReference type="InterPro" id="IPR044135">
    <property type="entry name" value="Met-tRNA-FMT_C"/>
</dbReference>
<dbReference type="InterPro" id="IPR036477">
    <property type="entry name" value="Formyl_transf_N_sf"/>
</dbReference>
<dbReference type="InterPro" id="IPR005794">
    <property type="entry name" value="Fmt"/>
</dbReference>
<name>A0A9X1BMM6_9BURK</name>
<dbReference type="Proteomes" id="UP000643207">
    <property type="component" value="Unassembled WGS sequence"/>
</dbReference>
<evidence type="ECO:0000256" key="5">
    <source>
        <dbReference type="HAMAP-Rule" id="MF_00182"/>
    </source>
</evidence>
<dbReference type="EC" id="2.1.2.9" evidence="2 5"/>
<protein>
    <recommendedName>
        <fullName evidence="2 5">Methionyl-tRNA formyltransferase</fullName>
        <ecNumber evidence="2 5">2.1.2.9</ecNumber>
    </recommendedName>
</protein>